<dbReference type="GO" id="GO:0016020">
    <property type="term" value="C:membrane"/>
    <property type="evidence" value="ECO:0007669"/>
    <property type="project" value="UniProtKB-SubCell"/>
</dbReference>
<dbReference type="SUPFAM" id="SSF103088">
    <property type="entry name" value="OmpA-like"/>
    <property type="match status" value="1"/>
</dbReference>
<protein>
    <submittedName>
        <fullName evidence="6">OmpA family protein</fullName>
    </submittedName>
</protein>
<reference evidence="6 7" key="1">
    <citation type="submission" date="2019-09" db="EMBL/GenBank/DDBJ databases">
        <title>Parvibaculum sedimenti sp. nov., isolated from sediment.</title>
        <authorList>
            <person name="Wang Y."/>
        </authorList>
    </citation>
    <scope>NUCLEOTIDE SEQUENCE [LARGE SCALE GENOMIC DNA]</scope>
    <source>
        <strain evidence="6 7">HXT-9</strain>
    </source>
</reference>
<name>A0A6N6VKA9_9HYPH</name>
<dbReference type="InterPro" id="IPR036737">
    <property type="entry name" value="OmpA-like_sf"/>
</dbReference>
<evidence type="ECO:0000256" key="4">
    <source>
        <dbReference type="SAM" id="SignalP"/>
    </source>
</evidence>
<dbReference type="EMBL" id="WESC01000003">
    <property type="protein sequence ID" value="KAB7741653.1"/>
    <property type="molecule type" value="Genomic_DNA"/>
</dbReference>
<evidence type="ECO:0000256" key="1">
    <source>
        <dbReference type="ARBA" id="ARBA00004370"/>
    </source>
</evidence>
<keyword evidence="7" id="KW-1185">Reference proteome</keyword>
<keyword evidence="4" id="KW-0732">Signal</keyword>
<feature type="chain" id="PRO_5026650716" evidence="4">
    <location>
        <begin position="32"/>
        <end position="161"/>
    </location>
</feature>
<evidence type="ECO:0000259" key="5">
    <source>
        <dbReference type="PROSITE" id="PS51123"/>
    </source>
</evidence>
<comment type="caution">
    <text evidence="6">The sequence shown here is derived from an EMBL/GenBank/DDBJ whole genome shotgun (WGS) entry which is preliminary data.</text>
</comment>
<dbReference type="InterPro" id="IPR006665">
    <property type="entry name" value="OmpA-like"/>
</dbReference>
<evidence type="ECO:0000256" key="3">
    <source>
        <dbReference type="PROSITE-ProRule" id="PRU00473"/>
    </source>
</evidence>
<dbReference type="Proteomes" id="UP000468901">
    <property type="component" value="Unassembled WGS sequence"/>
</dbReference>
<dbReference type="Gene3D" id="3.30.1330.60">
    <property type="entry name" value="OmpA-like domain"/>
    <property type="match status" value="1"/>
</dbReference>
<dbReference type="PRINTS" id="PR01021">
    <property type="entry name" value="OMPADOMAIN"/>
</dbReference>
<feature type="domain" description="OmpA-like" evidence="5">
    <location>
        <begin position="46"/>
        <end position="161"/>
    </location>
</feature>
<evidence type="ECO:0000313" key="7">
    <source>
        <dbReference type="Proteomes" id="UP000468901"/>
    </source>
</evidence>
<keyword evidence="2 3" id="KW-0472">Membrane</keyword>
<organism evidence="6 7">
    <name type="scientific">Parvibaculum sedimenti</name>
    <dbReference type="NCBI Taxonomy" id="2608632"/>
    <lineage>
        <taxon>Bacteria</taxon>
        <taxon>Pseudomonadati</taxon>
        <taxon>Pseudomonadota</taxon>
        <taxon>Alphaproteobacteria</taxon>
        <taxon>Hyphomicrobiales</taxon>
        <taxon>Parvibaculaceae</taxon>
        <taxon>Parvibaculum</taxon>
    </lineage>
</organism>
<accession>A0A6N6VKA9</accession>
<dbReference type="InterPro" id="IPR006664">
    <property type="entry name" value="OMP_bac"/>
</dbReference>
<gene>
    <name evidence="6" type="ORF">F2P47_04415</name>
</gene>
<comment type="subcellular location">
    <subcellularLocation>
        <location evidence="1">Membrane</location>
    </subcellularLocation>
</comment>
<dbReference type="AlphaFoldDB" id="A0A6N6VKA9"/>
<dbReference type="Pfam" id="PF00691">
    <property type="entry name" value="OmpA"/>
    <property type="match status" value="1"/>
</dbReference>
<evidence type="ECO:0000256" key="2">
    <source>
        <dbReference type="ARBA" id="ARBA00023136"/>
    </source>
</evidence>
<proteinExistence type="predicted"/>
<evidence type="ECO:0000313" key="6">
    <source>
        <dbReference type="EMBL" id="KAB7741653.1"/>
    </source>
</evidence>
<sequence length="161" mass="17491">MGANMHIERLALAAAGLAVSIALLATTPAMADEVSTYGGRCRNNPGAGRAFTQDYYVYFDTNSSRIKPDGQERIEYVHGLATGKQAGQICLFGKSSKTGDEAANARLARKRAANVAHAFEALGWPRSKIVIVPEGEAWGWLNEALTSDSEDDRRVRMRLSF</sequence>
<feature type="signal peptide" evidence="4">
    <location>
        <begin position="1"/>
        <end position="31"/>
    </location>
</feature>
<dbReference type="PROSITE" id="PS51123">
    <property type="entry name" value="OMPA_2"/>
    <property type="match status" value="1"/>
</dbReference>